<evidence type="ECO:0000256" key="1">
    <source>
        <dbReference type="SAM" id="Phobius"/>
    </source>
</evidence>
<proteinExistence type="predicted"/>
<keyword evidence="1" id="KW-0472">Membrane</keyword>
<gene>
    <name evidence="2" type="ORF">Q2362_04460</name>
</gene>
<reference evidence="2 3" key="1">
    <citation type="submission" date="2023-06" db="EMBL/GenBank/DDBJ databases">
        <title>Campylobacter magnum sp. nov., isolated from cecal contents of domestic pigs (Sus scrofa domesticus).</title>
        <authorList>
            <person name="Papic B."/>
            <person name="Gruntar I."/>
        </authorList>
    </citation>
    <scope>NUCLEOTIDE SEQUENCE [LARGE SCALE GENOMIC DNA]</scope>
    <source>
        <strain evidence="3">34484-21</strain>
    </source>
</reference>
<organism evidence="2 3">
    <name type="scientific">Campylobacter magnus</name>
    <dbReference type="NCBI Taxonomy" id="3026462"/>
    <lineage>
        <taxon>Bacteria</taxon>
        <taxon>Pseudomonadati</taxon>
        <taxon>Campylobacterota</taxon>
        <taxon>Epsilonproteobacteria</taxon>
        <taxon>Campylobacterales</taxon>
        <taxon>Campylobacteraceae</taxon>
        <taxon>Campylobacter</taxon>
    </lineage>
</organism>
<evidence type="ECO:0000313" key="2">
    <source>
        <dbReference type="EMBL" id="MDO2409351.1"/>
    </source>
</evidence>
<comment type="caution">
    <text evidence="2">The sequence shown here is derived from an EMBL/GenBank/DDBJ whole genome shotgun (WGS) entry which is preliminary data.</text>
</comment>
<keyword evidence="1" id="KW-0812">Transmembrane</keyword>
<protein>
    <submittedName>
        <fullName evidence="2">Uncharacterized protein</fullName>
    </submittedName>
</protein>
<keyword evidence="3" id="KW-1185">Reference proteome</keyword>
<name>A0ABT8T6N2_9BACT</name>
<dbReference type="RefSeq" id="WP_302244233.1">
    <property type="nucleotide sequence ID" value="NZ_JAULJQ010000004.1"/>
</dbReference>
<feature type="transmembrane region" description="Helical" evidence="1">
    <location>
        <begin position="6"/>
        <end position="27"/>
    </location>
</feature>
<dbReference type="EMBL" id="JAULJQ010000004">
    <property type="protein sequence ID" value="MDO2409351.1"/>
    <property type="molecule type" value="Genomic_DNA"/>
</dbReference>
<dbReference type="Proteomes" id="UP001171111">
    <property type="component" value="Unassembled WGS sequence"/>
</dbReference>
<keyword evidence="1" id="KW-1133">Transmembrane helix</keyword>
<accession>A0ABT8T6N2</accession>
<evidence type="ECO:0000313" key="3">
    <source>
        <dbReference type="Proteomes" id="UP001171111"/>
    </source>
</evidence>
<sequence>MTTSPVLIITIIIQGVLVSCQFEILFIKSLPNVKLPNINDFSSHKKLSAFIGTDPSV</sequence>